<accession>A0AAD7HSA2</accession>
<evidence type="ECO:0000256" key="1">
    <source>
        <dbReference type="SAM" id="MobiDB-lite"/>
    </source>
</evidence>
<feature type="compositionally biased region" description="Acidic residues" evidence="1">
    <location>
        <begin position="384"/>
        <end position="397"/>
    </location>
</feature>
<sequence length="560" mass="62603">MPTTFSTIAIASQPHLRHTEPKKRAPLGPEQKKERKEAREDKQQRIDAAASVLTSQQVSKWFSDTMALAEKLAEEFDMKPKYFHELFFQGGARMVIHQATVNPYNAFKSEKAAECWERGETKDAPQLHADHFDEYKHLTDAEKDELVERWVKHRNSNVTLRRATPRAKIQDVANIVRNMKVLMYGLSTRVGIEGFFCVVRNSPDFHMAPQWFFTSRELEQYMPIVTRQKWVTAEVGTKVEAFAVAGCNVVNMLRTSKQKADFFKAGIREGLTEKLVEITGDPTAQMAYVWYEEDIVHKYGVILVGWTYDEPVNPSELSTSLPGLQKLYDAIKNDSCKFVKLTGEERVQRIADWKADVAAGRIEQKTRATRADKGKKRTRATRDDDNEDDADADEEDVDAARGAGNSGDDETPVARPVKRRRITAKIAPADRPVVEEPEDDDVAQPAESQKQGARDDEATRKALALLKGRQKGRRDGDNKESAGQASGAPPVPRPKPRPLYNKAKAPATPKSKEMITSEDEREADPDADADDDNVPAPSTNRVAAAAEFDAALAQVSTTPA</sequence>
<feature type="region of interest" description="Disordered" evidence="1">
    <location>
        <begin position="366"/>
        <end position="542"/>
    </location>
</feature>
<reference evidence="2" key="1">
    <citation type="submission" date="2023-03" db="EMBL/GenBank/DDBJ databases">
        <title>Massive genome expansion in bonnet fungi (Mycena s.s.) driven by repeated elements and novel gene families across ecological guilds.</title>
        <authorList>
            <consortium name="Lawrence Berkeley National Laboratory"/>
            <person name="Harder C.B."/>
            <person name="Miyauchi S."/>
            <person name="Viragh M."/>
            <person name="Kuo A."/>
            <person name="Thoen E."/>
            <person name="Andreopoulos B."/>
            <person name="Lu D."/>
            <person name="Skrede I."/>
            <person name="Drula E."/>
            <person name="Henrissat B."/>
            <person name="Morin E."/>
            <person name="Kohler A."/>
            <person name="Barry K."/>
            <person name="LaButti K."/>
            <person name="Morin E."/>
            <person name="Salamov A."/>
            <person name="Lipzen A."/>
            <person name="Mereny Z."/>
            <person name="Hegedus B."/>
            <person name="Baldrian P."/>
            <person name="Stursova M."/>
            <person name="Weitz H."/>
            <person name="Taylor A."/>
            <person name="Grigoriev I.V."/>
            <person name="Nagy L.G."/>
            <person name="Martin F."/>
            <person name="Kauserud H."/>
        </authorList>
    </citation>
    <scope>NUCLEOTIDE SEQUENCE</scope>
    <source>
        <strain evidence="2">CBHHK182m</strain>
    </source>
</reference>
<feature type="compositionally biased region" description="Basic and acidic residues" evidence="1">
    <location>
        <begin position="30"/>
        <end position="45"/>
    </location>
</feature>
<feature type="compositionally biased region" description="Polar residues" evidence="1">
    <location>
        <begin position="1"/>
        <end position="10"/>
    </location>
</feature>
<dbReference type="AlphaFoldDB" id="A0AAD7HSA2"/>
<comment type="caution">
    <text evidence="2">The sequence shown here is derived from an EMBL/GenBank/DDBJ whole genome shotgun (WGS) entry which is preliminary data.</text>
</comment>
<protein>
    <submittedName>
        <fullName evidence="2">Uncharacterized protein</fullName>
    </submittedName>
</protein>
<dbReference type="Proteomes" id="UP001215598">
    <property type="component" value="Unassembled WGS sequence"/>
</dbReference>
<name>A0AAD7HSA2_9AGAR</name>
<dbReference type="EMBL" id="JARKIB010000188">
    <property type="protein sequence ID" value="KAJ7726207.1"/>
    <property type="molecule type" value="Genomic_DNA"/>
</dbReference>
<proteinExistence type="predicted"/>
<keyword evidence="3" id="KW-1185">Reference proteome</keyword>
<feature type="compositionally biased region" description="Acidic residues" evidence="1">
    <location>
        <begin position="516"/>
        <end position="533"/>
    </location>
</feature>
<evidence type="ECO:0000313" key="3">
    <source>
        <dbReference type="Proteomes" id="UP001215598"/>
    </source>
</evidence>
<organism evidence="2 3">
    <name type="scientific">Mycena metata</name>
    <dbReference type="NCBI Taxonomy" id="1033252"/>
    <lineage>
        <taxon>Eukaryota</taxon>
        <taxon>Fungi</taxon>
        <taxon>Dikarya</taxon>
        <taxon>Basidiomycota</taxon>
        <taxon>Agaricomycotina</taxon>
        <taxon>Agaricomycetes</taxon>
        <taxon>Agaricomycetidae</taxon>
        <taxon>Agaricales</taxon>
        <taxon>Marasmiineae</taxon>
        <taxon>Mycenaceae</taxon>
        <taxon>Mycena</taxon>
    </lineage>
</organism>
<feature type="region of interest" description="Disordered" evidence="1">
    <location>
        <begin position="1"/>
        <end position="45"/>
    </location>
</feature>
<evidence type="ECO:0000313" key="2">
    <source>
        <dbReference type="EMBL" id="KAJ7726207.1"/>
    </source>
</evidence>
<gene>
    <name evidence="2" type="ORF">B0H16DRAFT_1735740</name>
</gene>